<sequence length="160" mass="16642">MAELWWGSLTTSAHGGMVVDTATGDEVLPAAARGKADRVDAAGLLTYADGRFTLTPSDGAAMLELPNGCATPTWSSGRYGSWVGGAEAIVQLCLPDDHALGDPVTVAVLPWDQARPPYELQADLGPPKDDPDYEPPFLIAKLRAAVLAIAEGGTRLTALG</sequence>
<proteinExistence type="predicted"/>
<comment type="caution">
    <text evidence="1">The sequence shown here is derived from an EMBL/GenBank/DDBJ whole genome shotgun (WGS) entry which is preliminary data.</text>
</comment>
<evidence type="ECO:0000313" key="2">
    <source>
        <dbReference type="Proteomes" id="UP000294739"/>
    </source>
</evidence>
<organism evidence="1 2">
    <name type="scientific">Jiangella asiatica</name>
    <dbReference type="NCBI Taxonomy" id="2530372"/>
    <lineage>
        <taxon>Bacteria</taxon>
        <taxon>Bacillati</taxon>
        <taxon>Actinomycetota</taxon>
        <taxon>Actinomycetes</taxon>
        <taxon>Jiangellales</taxon>
        <taxon>Jiangellaceae</taxon>
        <taxon>Jiangella</taxon>
    </lineage>
</organism>
<name>A0A4R5CGJ9_9ACTN</name>
<keyword evidence="2" id="KW-1185">Reference proteome</keyword>
<evidence type="ECO:0000313" key="1">
    <source>
        <dbReference type="EMBL" id="TDD96394.1"/>
    </source>
</evidence>
<dbReference type="AlphaFoldDB" id="A0A4R5CGJ9"/>
<reference evidence="1 2" key="1">
    <citation type="submission" date="2019-03" db="EMBL/GenBank/DDBJ databases">
        <title>Draft genome sequences of novel Actinobacteria.</title>
        <authorList>
            <person name="Sahin N."/>
            <person name="Ay H."/>
            <person name="Saygin H."/>
        </authorList>
    </citation>
    <scope>NUCLEOTIDE SEQUENCE [LARGE SCALE GENOMIC DNA]</scope>
    <source>
        <strain evidence="1 2">5K138</strain>
    </source>
</reference>
<dbReference type="InParanoid" id="A0A4R5CGJ9"/>
<dbReference type="EMBL" id="SMKZ01000082">
    <property type="protein sequence ID" value="TDD96394.1"/>
    <property type="molecule type" value="Genomic_DNA"/>
</dbReference>
<accession>A0A4R5CGJ9</accession>
<protein>
    <submittedName>
        <fullName evidence="1">Uncharacterized protein</fullName>
    </submittedName>
</protein>
<gene>
    <name evidence="1" type="ORF">E1269_30445</name>
</gene>
<dbReference type="Proteomes" id="UP000294739">
    <property type="component" value="Unassembled WGS sequence"/>
</dbReference>